<sequence length="124" mass="13489">MHAINREEAGYGMAAALRVGRTPPLSSPTLPPACCLSRPSNSPVHQENTYLPIVTRASTSLLFILVHHLTHPCRPLTRDSKPIRPSELCHRLARKTTLHGTKAAPQCWGSGSNSNESMNTTVTL</sequence>
<dbReference type="EMBL" id="JAWQEG010004505">
    <property type="protein sequence ID" value="KAK3861345.1"/>
    <property type="molecule type" value="Genomic_DNA"/>
</dbReference>
<dbReference type="AlphaFoldDB" id="A0AAE1ETL6"/>
<feature type="region of interest" description="Disordered" evidence="1">
    <location>
        <begin position="103"/>
        <end position="124"/>
    </location>
</feature>
<dbReference type="Proteomes" id="UP001286313">
    <property type="component" value="Unassembled WGS sequence"/>
</dbReference>
<proteinExistence type="predicted"/>
<evidence type="ECO:0000313" key="2">
    <source>
        <dbReference type="EMBL" id="KAK3861345.1"/>
    </source>
</evidence>
<comment type="caution">
    <text evidence="2">The sequence shown here is derived from an EMBL/GenBank/DDBJ whole genome shotgun (WGS) entry which is preliminary data.</text>
</comment>
<reference evidence="2" key="1">
    <citation type="submission" date="2023-10" db="EMBL/GenBank/DDBJ databases">
        <title>Genome assemblies of two species of porcelain crab, Petrolisthes cinctipes and Petrolisthes manimaculis (Anomura: Porcellanidae).</title>
        <authorList>
            <person name="Angst P."/>
        </authorList>
    </citation>
    <scope>NUCLEOTIDE SEQUENCE</scope>
    <source>
        <strain evidence="2">PB745_01</strain>
        <tissue evidence="2">Gill</tissue>
    </source>
</reference>
<evidence type="ECO:0000256" key="1">
    <source>
        <dbReference type="SAM" id="MobiDB-lite"/>
    </source>
</evidence>
<feature type="compositionally biased region" description="Polar residues" evidence="1">
    <location>
        <begin position="109"/>
        <end position="124"/>
    </location>
</feature>
<keyword evidence="3" id="KW-1185">Reference proteome</keyword>
<gene>
    <name evidence="2" type="ORF">Pcinc_044509</name>
</gene>
<protein>
    <submittedName>
        <fullName evidence="2">Uncharacterized protein</fullName>
    </submittedName>
</protein>
<organism evidence="2 3">
    <name type="scientific">Petrolisthes cinctipes</name>
    <name type="common">Flat porcelain crab</name>
    <dbReference type="NCBI Taxonomy" id="88211"/>
    <lineage>
        <taxon>Eukaryota</taxon>
        <taxon>Metazoa</taxon>
        <taxon>Ecdysozoa</taxon>
        <taxon>Arthropoda</taxon>
        <taxon>Crustacea</taxon>
        <taxon>Multicrustacea</taxon>
        <taxon>Malacostraca</taxon>
        <taxon>Eumalacostraca</taxon>
        <taxon>Eucarida</taxon>
        <taxon>Decapoda</taxon>
        <taxon>Pleocyemata</taxon>
        <taxon>Anomura</taxon>
        <taxon>Galatheoidea</taxon>
        <taxon>Porcellanidae</taxon>
        <taxon>Petrolisthes</taxon>
    </lineage>
</organism>
<name>A0AAE1ETL6_PETCI</name>
<accession>A0AAE1ETL6</accession>
<evidence type="ECO:0000313" key="3">
    <source>
        <dbReference type="Proteomes" id="UP001286313"/>
    </source>
</evidence>